<feature type="active site" description="Proton acceptor" evidence="3">
    <location>
        <position position="154"/>
    </location>
</feature>
<feature type="active site" evidence="3">
    <location>
        <position position="93"/>
    </location>
</feature>
<evidence type="ECO:0000313" key="5">
    <source>
        <dbReference type="EMBL" id="ADI15821.1"/>
    </source>
</evidence>
<protein>
    <submittedName>
        <fullName evidence="5">Peptidase M20</fullName>
    </submittedName>
</protein>
<keyword evidence="6" id="KW-1185">Reference proteome</keyword>
<proteinExistence type="predicted"/>
<reference evidence="6" key="1">
    <citation type="submission" date="2010-05" db="EMBL/GenBank/DDBJ databases">
        <title>The complete genome of Truepera radiovictris DSM 17093.</title>
        <authorList>
            <consortium name="US DOE Joint Genome Institute (JGI-PGF)"/>
            <person name="Lucas S."/>
            <person name="Copeland A."/>
            <person name="Lapidus A."/>
            <person name="Glavina del Rio T."/>
            <person name="Dalin E."/>
            <person name="Tice H."/>
            <person name="Bruce D."/>
            <person name="Goodwin L."/>
            <person name="Pitluck S."/>
            <person name="Kyrpides N."/>
            <person name="Mavromatis K."/>
            <person name="Ovchinnikova G."/>
            <person name="Munk A.C."/>
            <person name="Detter J.C."/>
            <person name="Han C."/>
            <person name="Tapia R."/>
            <person name="Land M."/>
            <person name="Hauser L."/>
            <person name="Markowitz V."/>
            <person name="Cheng J.-F."/>
            <person name="Hugenholtz P."/>
            <person name="Woyke T."/>
            <person name="Wu D."/>
            <person name="Tindall B."/>
            <person name="Pomrenke H.G."/>
            <person name="Brambilla E."/>
            <person name="Klenk H.-P."/>
            <person name="Eisen J.A."/>
        </authorList>
    </citation>
    <scope>NUCLEOTIDE SEQUENCE [LARGE SCALE GENOMIC DNA]</scope>
    <source>
        <strain evidence="6">DSM 17093 / CIP 108686 / LMG 22925 / RQ-24</strain>
    </source>
</reference>
<dbReference type="PANTHER" id="PTHR43808:SF9">
    <property type="entry name" value="BLL0789 PROTEIN"/>
    <property type="match status" value="1"/>
</dbReference>
<dbReference type="InterPro" id="IPR050072">
    <property type="entry name" value="Peptidase_M20A"/>
</dbReference>
<dbReference type="CDD" id="cd03885">
    <property type="entry name" value="M20_CPDG2"/>
    <property type="match status" value="1"/>
</dbReference>
<dbReference type="SUPFAM" id="SSF55031">
    <property type="entry name" value="Bacterial exopeptidase dimerisation domain"/>
    <property type="match status" value="1"/>
</dbReference>
<gene>
    <name evidence="5" type="ordered locus">Trad_2718</name>
</gene>
<evidence type="ECO:0000256" key="2">
    <source>
        <dbReference type="ARBA" id="ARBA00022801"/>
    </source>
</evidence>
<dbReference type="PIRSF" id="PIRSF037238">
    <property type="entry name" value="Carboxypeptidase_G2"/>
    <property type="match status" value="1"/>
</dbReference>
<keyword evidence="2" id="KW-0378">Hydrolase</keyword>
<evidence type="ECO:0000313" key="6">
    <source>
        <dbReference type="Proteomes" id="UP000000379"/>
    </source>
</evidence>
<dbReference type="Pfam" id="PF01546">
    <property type="entry name" value="Peptidase_M20"/>
    <property type="match status" value="1"/>
</dbReference>
<dbReference type="Gene3D" id="3.30.70.360">
    <property type="match status" value="1"/>
</dbReference>
<keyword evidence="1" id="KW-0479">Metal-binding</keyword>
<dbReference type="Proteomes" id="UP000000379">
    <property type="component" value="Chromosome"/>
</dbReference>
<evidence type="ECO:0000259" key="4">
    <source>
        <dbReference type="Pfam" id="PF07687"/>
    </source>
</evidence>
<dbReference type="Gene3D" id="3.40.630.10">
    <property type="entry name" value="Zn peptidases"/>
    <property type="match status" value="1"/>
</dbReference>
<dbReference type="InterPro" id="IPR017150">
    <property type="entry name" value="Pept_M20_glutamate_carboxypep"/>
</dbReference>
<dbReference type="Pfam" id="PF07687">
    <property type="entry name" value="M20_dimer"/>
    <property type="match status" value="1"/>
</dbReference>
<dbReference type="HOGENOM" id="CLU_021802_7_0_0"/>
<dbReference type="GO" id="GO:0016787">
    <property type="term" value="F:hydrolase activity"/>
    <property type="evidence" value="ECO:0007669"/>
    <property type="project" value="UniProtKB-KW"/>
</dbReference>
<sequence length="384" mass="40882">MTLARISPALQTAALRREHRYLATLEALVRFESPTHDKALVDLLMTHLEATLVGHAWETERLPREAVGDVVVARKGWDEEAAGPRTLLLAHADTVWPQGTLAETPFRREGDRVYGPGILDMKAGIATATEAVCLLEESGVALRGPVTLLITSDEEIGSPHSRELIETLAREHDRVFVLEPGRDDGALKVGRKGVGDFFLTFVGKSAHAGNHPELGASALRELAHFLLFVEALADPEADTSVNLTVAQGGTAANVIAERARATVDFRVLRLGEAERVIQAVEGYRPADARVQVIVEGGLNRPPMEPTAANLALFEEAKSYASGFGVALEGAVVGGASDGNFTSAMGLPTLDGLGAVGGGPHARHEHIRVRETLERVALLAALLAA</sequence>
<dbReference type="InterPro" id="IPR002933">
    <property type="entry name" value="Peptidase_M20"/>
</dbReference>
<accession>D7CUZ4</accession>
<dbReference type="STRING" id="649638.Trad_2718"/>
<dbReference type="EMBL" id="CP002049">
    <property type="protein sequence ID" value="ADI15821.1"/>
    <property type="molecule type" value="Genomic_DNA"/>
</dbReference>
<dbReference type="eggNOG" id="COG0624">
    <property type="taxonomic scope" value="Bacteria"/>
</dbReference>
<feature type="domain" description="Peptidase M20 dimerisation" evidence="4">
    <location>
        <begin position="189"/>
        <end position="283"/>
    </location>
</feature>
<name>D7CUZ4_TRURR</name>
<dbReference type="SUPFAM" id="SSF53187">
    <property type="entry name" value="Zn-dependent exopeptidases"/>
    <property type="match status" value="1"/>
</dbReference>
<evidence type="ECO:0000256" key="1">
    <source>
        <dbReference type="ARBA" id="ARBA00022723"/>
    </source>
</evidence>
<evidence type="ECO:0000256" key="3">
    <source>
        <dbReference type="PIRSR" id="PIRSR037238-1"/>
    </source>
</evidence>
<dbReference type="InterPro" id="IPR036264">
    <property type="entry name" value="Bact_exopeptidase_dim_dom"/>
</dbReference>
<dbReference type="RefSeq" id="WP_013179181.1">
    <property type="nucleotide sequence ID" value="NC_014221.1"/>
</dbReference>
<dbReference type="AlphaFoldDB" id="D7CUZ4"/>
<dbReference type="GO" id="GO:0046872">
    <property type="term" value="F:metal ion binding"/>
    <property type="evidence" value="ECO:0007669"/>
    <property type="project" value="UniProtKB-KW"/>
</dbReference>
<dbReference type="KEGG" id="tra:Trad_2718"/>
<dbReference type="PANTHER" id="PTHR43808">
    <property type="entry name" value="ACETYLORNITHINE DEACETYLASE"/>
    <property type="match status" value="1"/>
</dbReference>
<dbReference type="OrthoDB" id="9776600at2"/>
<dbReference type="InterPro" id="IPR011650">
    <property type="entry name" value="Peptidase_M20_dimer"/>
</dbReference>
<organism evidence="5 6">
    <name type="scientific">Truepera radiovictrix (strain DSM 17093 / CIP 108686 / LMG 22925 / RQ-24)</name>
    <dbReference type="NCBI Taxonomy" id="649638"/>
    <lineage>
        <taxon>Bacteria</taxon>
        <taxon>Thermotogati</taxon>
        <taxon>Deinococcota</taxon>
        <taxon>Deinococci</taxon>
        <taxon>Trueperales</taxon>
        <taxon>Trueperaceae</taxon>
        <taxon>Truepera</taxon>
    </lineage>
</organism>
<reference evidence="5 6" key="2">
    <citation type="journal article" date="2011" name="Stand. Genomic Sci.">
        <title>Complete genome sequence of Truepera radiovictrix type strain (RQ-24).</title>
        <authorList>
            <person name="Ivanova N."/>
            <person name="Rohde C."/>
            <person name="Munk C."/>
            <person name="Nolan M."/>
            <person name="Lucas S."/>
            <person name="Del Rio T.G."/>
            <person name="Tice H."/>
            <person name="Deshpande S."/>
            <person name="Cheng J.F."/>
            <person name="Tapia R."/>
            <person name="Han C."/>
            <person name="Goodwin L."/>
            <person name="Pitluck S."/>
            <person name="Liolios K."/>
            <person name="Mavromatis K."/>
            <person name="Mikhailova N."/>
            <person name="Pati A."/>
            <person name="Chen A."/>
            <person name="Palaniappan K."/>
            <person name="Land M."/>
            <person name="Hauser L."/>
            <person name="Chang Y.J."/>
            <person name="Jeffries C.D."/>
            <person name="Brambilla E."/>
            <person name="Rohde M."/>
            <person name="Goker M."/>
            <person name="Tindall B.J."/>
            <person name="Woyke T."/>
            <person name="Bristow J."/>
            <person name="Eisen J.A."/>
            <person name="Markowitz V."/>
            <person name="Hugenholtz P."/>
            <person name="Kyrpides N.C."/>
            <person name="Klenk H.P."/>
            <person name="Lapidus A."/>
        </authorList>
    </citation>
    <scope>NUCLEOTIDE SEQUENCE [LARGE SCALE GENOMIC DNA]</scope>
    <source>
        <strain evidence="6">DSM 17093 / CIP 108686 / LMG 22925 / RQ-24</strain>
    </source>
</reference>